<gene>
    <name evidence="8" type="primary">sotB</name>
    <name evidence="8" type="ORF">AGA_2512</name>
</gene>
<dbReference type="CDD" id="cd17324">
    <property type="entry name" value="MFS_NepI_like"/>
    <property type="match status" value="1"/>
</dbReference>
<dbReference type="RefSeq" id="WP_231945820.1">
    <property type="nucleotide sequence ID" value="NZ_LN609302.1"/>
</dbReference>
<evidence type="ECO:0000259" key="7">
    <source>
        <dbReference type="PROSITE" id="PS50850"/>
    </source>
</evidence>
<evidence type="ECO:0000256" key="4">
    <source>
        <dbReference type="ARBA" id="ARBA00022989"/>
    </source>
</evidence>
<organism evidence="8 9">
    <name type="scientific">Acetobacter ghanensis</name>
    <dbReference type="NCBI Taxonomy" id="431306"/>
    <lineage>
        <taxon>Bacteria</taxon>
        <taxon>Pseudomonadati</taxon>
        <taxon>Pseudomonadota</taxon>
        <taxon>Alphaproteobacteria</taxon>
        <taxon>Acetobacterales</taxon>
        <taxon>Acetobacteraceae</taxon>
        <taxon>Acetobacter</taxon>
    </lineage>
</organism>
<evidence type="ECO:0000256" key="1">
    <source>
        <dbReference type="ARBA" id="ARBA00004651"/>
    </source>
</evidence>
<evidence type="ECO:0000256" key="2">
    <source>
        <dbReference type="ARBA" id="ARBA00022475"/>
    </source>
</evidence>
<dbReference type="SUPFAM" id="SSF103473">
    <property type="entry name" value="MFS general substrate transporter"/>
    <property type="match status" value="1"/>
</dbReference>
<dbReference type="PATRIC" id="fig|431306.5.peg.2593"/>
<dbReference type="InterPro" id="IPR050189">
    <property type="entry name" value="MFS_Efflux_Transporters"/>
</dbReference>
<reference evidence="9" key="1">
    <citation type="submission" date="2014-09" db="EMBL/GenBank/DDBJ databases">
        <authorList>
            <person name="Illeghems K.G."/>
        </authorList>
    </citation>
    <scope>NUCLEOTIDE SEQUENCE [LARGE SCALE GENOMIC DNA]</scope>
    <source>
        <strain evidence="9">LMG 23848T</strain>
    </source>
</reference>
<evidence type="ECO:0000313" key="8">
    <source>
        <dbReference type="EMBL" id="CEF57197.1"/>
    </source>
</evidence>
<dbReference type="Pfam" id="PF07690">
    <property type="entry name" value="MFS_1"/>
    <property type="match status" value="1"/>
</dbReference>
<dbReference type="InterPro" id="IPR036259">
    <property type="entry name" value="MFS_trans_sf"/>
</dbReference>
<dbReference type="STRING" id="431306.AGA_2512"/>
<dbReference type="Proteomes" id="UP000068250">
    <property type="component" value="Chromosome I"/>
</dbReference>
<keyword evidence="4 6" id="KW-1133">Transmembrane helix</keyword>
<dbReference type="AlphaFoldDB" id="A0A0U5F726"/>
<feature type="transmembrane region" description="Helical" evidence="6">
    <location>
        <begin position="130"/>
        <end position="149"/>
    </location>
</feature>
<dbReference type="GO" id="GO:0005886">
    <property type="term" value="C:plasma membrane"/>
    <property type="evidence" value="ECO:0007669"/>
    <property type="project" value="UniProtKB-SubCell"/>
</dbReference>
<dbReference type="EMBL" id="LN609302">
    <property type="protein sequence ID" value="CEF57197.1"/>
    <property type="molecule type" value="Genomic_DNA"/>
</dbReference>
<sequence length="398" mass="41907">MVRLVILSVGTFIWLVTEIMPIGLLTDIAQGLHVSPGQAGLLVTGYAWLVAVTAIPLTLLTSGVDRRTLVAGLLLLAGCVDVACAFVTNYAVMAVLRIILAFGHGIFWSVIAGVAVRLAPDMPVARATGWAFGGVAVGFAAGIPLASAIGQWLGWRAAFAVCGVSALVVFAAVLALLPAMPAQRRHLDLRRLLRQPVFAYIAVLTMLVITAHFTAYTYVVPLLQDIPHSPEHLIPVLLLVYGVSGIGGNWVGARLPCSSGRLIGIATAALVASHGVMVAAGWMPGLIWVDMVVWGIVSAFMNMAPQNYAMELAPDEREAACSFSVTGFNGGDWYGGFVWWGRAGGLRPLCGAGVECWHCRAGPAGTGRGPVCGWGQKTGLIRGAGKEPYGGLCQPEWR</sequence>
<dbReference type="PROSITE" id="PS50850">
    <property type="entry name" value="MFS"/>
    <property type="match status" value="1"/>
</dbReference>
<feature type="transmembrane region" description="Helical" evidence="6">
    <location>
        <begin position="232"/>
        <end position="250"/>
    </location>
</feature>
<feature type="transmembrane region" description="Helical" evidence="6">
    <location>
        <begin position="45"/>
        <end position="62"/>
    </location>
</feature>
<dbReference type="GO" id="GO:0022857">
    <property type="term" value="F:transmembrane transporter activity"/>
    <property type="evidence" value="ECO:0007669"/>
    <property type="project" value="InterPro"/>
</dbReference>
<proteinExistence type="predicted"/>
<accession>A0A0U5F726</accession>
<feature type="transmembrane region" description="Helical" evidence="6">
    <location>
        <begin position="98"/>
        <end position="118"/>
    </location>
</feature>
<evidence type="ECO:0000256" key="5">
    <source>
        <dbReference type="ARBA" id="ARBA00023136"/>
    </source>
</evidence>
<evidence type="ECO:0000256" key="3">
    <source>
        <dbReference type="ARBA" id="ARBA00022692"/>
    </source>
</evidence>
<feature type="transmembrane region" description="Helical" evidence="6">
    <location>
        <begin position="262"/>
        <end position="280"/>
    </location>
</feature>
<feature type="transmembrane region" description="Helical" evidence="6">
    <location>
        <begin position="286"/>
        <end position="304"/>
    </location>
</feature>
<keyword evidence="2" id="KW-1003">Cell membrane</keyword>
<dbReference type="PANTHER" id="PTHR43124:SF3">
    <property type="entry name" value="CHLORAMPHENICOL EFFLUX PUMP RV0191"/>
    <property type="match status" value="1"/>
</dbReference>
<dbReference type="PANTHER" id="PTHR43124">
    <property type="entry name" value="PURINE EFFLUX PUMP PBUE"/>
    <property type="match status" value="1"/>
</dbReference>
<keyword evidence="5 6" id="KW-0472">Membrane</keyword>
<dbReference type="Gene3D" id="1.20.1250.20">
    <property type="entry name" value="MFS general substrate transporter like domains"/>
    <property type="match status" value="1"/>
</dbReference>
<dbReference type="InterPro" id="IPR020846">
    <property type="entry name" value="MFS_dom"/>
</dbReference>
<name>A0A0U5F726_9PROT</name>
<comment type="subcellular location">
    <subcellularLocation>
        <location evidence="1">Cell membrane</location>
        <topology evidence="1">Multi-pass membrane protein</topology>
    </subcellularLocation>
</comment>
<evidence type="ECO:0000256" key="6">
    <source>
        <dbReference type="SAM" id="Phobius"/>
    </source>
</evidence>
<feature type="domain" description="Major facilitator superfamily (MFS) profile" evidence="7">
    <location>
        <begin position="3"/>
        <end position="398"/>
    </location>
</feature>
<feature type="transmembrane region" description="Helical" evidence="6">
    <location>
        <begin position="69"/>
        <end position="92"/>
    </location>
</feature>
<feature type="transmembrane region" description="Helical" evidence="6">
    <location>
        <begin position="155"/>
        <end position="177"/>
    </location>
</feature>
<keyword evidence="3 6" id="KW-0812">Transmembrane</keyword>
<evidence type="ECO:0000313" key="9">
    <source>
        <dbReference type="Proteomes" id="UP000068250"/>
    </source>
</evidence>
<feature type="transmembrane region" description="Helical" evidence="6">
    <location>
        <begin position="197"/>
        <end position="220"/>
    </location>
</feature>
<dbReference type="InterPro" id="IPR011701">
    <property type="entry name" value="MFS"/>
</dbReference>
<protein>
    <submittedName>
        <fullName evidence="8">Sugar efflux transporter</fullName>
    </submittedName>
</protein>